<feature type="region of interest" description="Disordered" evidence="2">
    <location>
        <begin position="519"/>
        <end position="617"/>
    </location>
</feature>
<dbReference type="InterPro" id="IPR025762">
    <property type="entry name" value="DFDF"/>
</dbReference>
<feature type="compositionally biased region" description="Basic and acidic residues" evidence="2">
    <location>
        <begin position="75"/>
        <end position="86"/>
    </location>
</feature>
<dbReference type="SMART" id="SM01271">
    <property type="entry name" value="LSM14"/>
    <property type="match status" value="1"/>
</dbReference>
<dbReference type="PANTHER" id="PTHR13586:SF0">
    <property type="entry name" value="TRAILER HITCH, ISOFORM H"/>
    <property type="match status" value="1"/>
</dbReference>
<proteinExistence type="predicted"/>
<dbReference type="SMART" id="SM01199">
    <property type="entry name" value="FDF"/>
    <property type="match status" value="1"/>
</dbReference>
<dbReference type="EMBL" id="JAWDJX010000039">
    <property type="protein sequence ID" value="KAK3049541.1"/>
    <property type="molecule type" value="Genomic_DNA"/>
</dbReference>
<feature type="region of interest" description="Disordered" evidence="2">
    <location>
        <begin position="449"/>
        <end position="507"/>
    </location>
</feature>
<dbReference type="PANTHER" id="PTHR13586">
    <property type="entry name" value="SCD6 PROTEIN-RELATED"/>
    <property type="match status" value="1"/>
</dbReference>
<dbReference type="PROSITE" id="PS51513">
    <property type="entry name" value="FFD"/>
    <property type="match status" value="1"/>
</dbReference>
<feature type="domain" description="Sm" evidence="5">
    <location>
        <begin position="1"/>
        <end position="80"/>
    </location>
</feature>
<feature type="compositionally biased region" description="Polar residues" evidence="2">
    <location>
        <begin position="548"/>
        <end position="557"/>
    </location>
</feature>
<dbReference type="AlphaFoldDB" id="A0AAJ0G6C6"/>
<feature type="domain" description="FFD box profile" evidence="4">
    <location>
        <begin position="500"/>
        <end position="516"/>
    </location>
</feature>
<dbReference type="Gene3D" id="2.30.30.100">
    <property type="match status" value="1"/>
</dbReference>
<dbReference type="GO" id="GO:0033962">
    <property type="term" value="P:P-body assembly"/>
    <property type="evidence" value="ECO:0007669"/>
    <property type="project" value="TreeGrafter"/>
</dbReference>
<dbReference type="CDD" id="cd01736">
    <property type="entry name" value="LSm14_N"/>
    <property type="match status" value="1"/>
</dbReference>
<protein>
    <recommendedName>
        <fullName evidence="8">Scd6-like Sm domain-containing protein</fullName>
    </recommendedName>
</protein>
<feature type="compositionally biased region" description="Low complexity" evidence="2">
    <location>
        <begin position="332"/>
        <end position="341"/>
    </location>
</feature>
<dbReference type="InterPro" id="IPR019050">
    <property type="entry name" value="FDF_dom"/>
</dbReference>
<feature type="compositionally biased region" description="Low complexity" evidence="2">
    <location>
        <begin position="295"/>
        <end position="325"/>
    </location>
</feature>
<name>A0AAJ0G6C6_9PEZI</name>
<dbReference type="Pfam" id="PF12701">
    <property type="entry name" value="LSM14"/>
    <property type="match status" value="1"/>
</dbReference>
<reference evidence="6" key="1">
    <citation type="submission" date="2023-04" db="EMBL/GenBank/DDBJ databases">
        <title>Black Yeasts Isolated from many extreme environments.</title>
        <authorList>
            <person name="Coleine C."/>
            <person name="Stajich J.E."/>
            <person name="Selbmann L."/>
        </authorList>
    </citation>
    <scope>NUCLEOTIDE SEQUENCE</scope>
    <source>
        <strain evidence="6">CCFEE 5312</strain>
    </source>
</reference>
<feature type="domain" description="DFDF" evidence="3">
    <location>
        <begin position="419"/>
        <end position="455"/>
    </location>
</feature>
<dbReference type="SUPFAM" id="SSF50182">
    <property type="entry name" value="Sm-like ribonucleoproteins"/>
    <property type="match status" value="1"/>
</dbReference>
<feature type="compositionally biased region" description="Gly residues" evidence="2">
    <location>
        <begin position="560"/>
        <end position="574"/>
    </location>
</feature>
<feature type="compositionally biased region" description="Low complexity" evidence="2">
    <location>
        <begin position="110"/>
        <end position="122"/>
    </location>
</feature>
<dbReference type="GO" id="GO:0000932">
    <property type="term" value="C:P-body"/>
    <property type="evidence" value="ECO:0007669"/>
    <property type="project" value="TreeGrafter"/>
</dbReference>
<feature type="compositionally biased region" description="Pro residues" evidence="2">
    <location>
        <begin position="188"/>
        <end position="219"/>
    </location>
</feature>
<feature type="region of interest" description="Disordered" evidence="2">
    <location>
        <begin position="75"/>
        <end position="426"/>
    </location>
</feature>
<dbReference type="InterPro" id="IPR010920">
    <property type="entry name" value="LSM_dom_sf"/>
</dbReference>
<dbReference type="Pfam" id="PF09532">
    <property type="entry name" value="FDF"/>
    <property type="match status" value="1"/>
</dbReference>
<feature type="compositionally biased region" description="Low complexity" evidence="2">
    <location>
        <begin position="349"/>
        <end position="374"/>
    </location>
</feature>
<feature type="compositionally biased region" description="Low complexity" evidence="2">
    <location>
        <begin position="402"/>
        <end position="413"/>
    </location>
</feature>
<dbReference type="InterPro" id="IPR047575">
    <property type="entry name" value="Sm"/>
</dbReference>
<feature type="compositionally biased region" description="Gly residues" evidence="2">
    <location>
        <begin position="587"/>
        <end position="617"/>
    </location>
</feature>
<feature type="compositionally biased region" description="Low complexity" evidence="2">
    <location>
        <begin position="467"/>
        <end position="480"/>
    </location>
</feature>
<feature type="compositionally biased region" description="Basic and acidic residues" evidence="2">
    <location>
        <begin position="575"/>
        <end position="585"/>
    </location>
</feature>
<gene>
    <name evidence="6" type="ORF">LTR09_009209</name>
</gene>
<evidence type="ECO:0000259" key="3">
    <source>
        <dbReference type="PROSITE" id="PS51512"/>
    </source>
</evidence>
<feature type="compositionally biased region" description="Low complexity" evidence="2">
    <location>
        <begin position="220"/>
        <end position="258"/>
    </location>
</feature>
<organism evidence="6 7">
    <name type="scientific">Extremus antarcticus</name>
    <dbReference type="NCBI Taxonomy" id="702011"/>
    <lineage>
        <taxon>Eukaryota</taxon>
        <taxon>Fungi</taxon>
        <taxon>Dikarya</taxon>
        <taxon>Ascomycota</taxon>
        <taxon>Pezizomycotina</taxon>
        <taxon>Dothideomycetes</taxon>
        <taxon>Dothideomycetidae</taxon>
        <taxon>Mycosphaerellales</taxon>
        <taxon>Extremaceae</taxon>
        <taxon>Extremus</taxon>
    </lineage>
</organism>
<dbReference type="InterPro" id="IPR025761">
    <property type="entry name" value="FFD_box"/>
</dbReference>
<evidence type="ECO:0000313" key="7">
    <source>
        <dbReference type="Proteomes" id="UP001271007"/>
    </source>
</evidence>
<feature type="short sequence motif" description="FFD box" evidence="1">
    <location>
        <begin position="500"/>
        <end position="516"/>
    </location>
</feature>
<evidence type="ECO:0000259" key="5">
    <source>
        <dbReference type="PROSITE" id="PS52002"/>
    </source>
</evidence>
<evidence type="ECO:0000256" key="2">
    <source>
        <dbReference type="SAM" id="MobiDB-lite"/>
    </source>
</evidence>
<dbReference type="InterPro" id="IPR025609">
    <property type="entry name" value="Lsm14-like_N"/>
</dbReference>
<accession>A0AAJ0G6C6</accession>
<evidence type="ECO:0000313" key="6">
    <source>
        <dbReference type="EMBL" id="KAK3049541.1"/>
    </source>
</evidence>
<evidence type="ECO:0000259" key="4">
    <source>
        <dbReference type="PROSITE" id="PS51513"/>
    </source>
</evidence>
<evidence type="ECO:0000256" key="1">
    <source>
        <dbReference type="PROSITE-ProRule" id="PRU00846"/>
    </source>
</evidence>
<dbReference type="GO" id="GO:0034063">
    <property type="term" value="P:stress granule assembly"/>
    <property type="evidence" value="ECO:0007669"/>
    <property type="project" value="TreeGrafter"/>
</dbReference>
<dbReference type="PROSITE" id="PS51512">
    <property type="entry name" value="DFDF"/>
    <property type="match status" value="1"/>
</dbReference>
<keyword evidence="7" id="KW-1185">Reference proteome</keyword>
<feature type="compositionally biased region" description="Basic and acidic residues" evidence="2">
    <location>
        <begin position="537"/>
        <end position="547"/>
    </location>
</feature>
<dbReference type="GO" id="GO:0003729">
    <property type="term" value="F:mRNA binding"/>
    <property type="evidence" value="ECO:0007669"/>
    <property type="project" value="TreeGrafter"/>
</dbReference>
<dbReference type="PROSITE" id="PS52002">
    <property type="entry name" value="SM"/>
    <property type="match status" value="1"/>
</dbReference>
<comment type="caution">
    <text evidence="6">The sequence shown here is derived from an EMBL/GenBank/DDBJ whole genome shotgun (WGS) entry which is preliminary data.</text>
</comment>
<dbReference type="Proteomes" id="UP001271007">
    <property type="component" value="Unassembled WGS sequence"/>
</dbReference>
<sequence length="617" mass="64820">MSEYIGSRISLISKSDIKYIGTLHEISSESHTVALESVTSYGTEGRKGNPAEEISGSDQVYEYIVFRGSDVKELKIVSPPGEKEKQPSPPKVPNDPAILGSARPPPPPSQQQEQQQPPYQNQFRGGPPPYPQQHPQFGYPGPPPNQLQGQPRFQGPGGPHGFPGSPGAVPGYGFPPPPPPGYGMGFNGPPPPGHGFPHQFPPGQGPPPHQQYPGPPGPPMNQQQRPPQQMQMQNPNQHQQQQPPVGSKQGTPQPQQHQAPPPQAPVEPDPKPVEMSATPGPTSESPAGPPPPVESKPSVAAATAPSTAPQQPKQSQQPKAAQRAPNNRVAVPLPQQQRPHQPTQPTPAQPQSFADATQAATAAVAAAMAKLGSAKPQQQTDGATDVLAQRVGQMRVQDQQQRGGRAPRARGAGAPRGGGRSRDIEVPKEDYDFETANAKFNKQELVKEAIATGSPNPLGSPNGNGAGDPFAAAAATNGHAGEAEKDAAADSDFVIPPADKSYDKKSSFFDNISSDLKDRVEQAQNAEDGRSGGFDGRAMRAQERTKNFDTFGQSNVDGGNYRGGYRGRGRGYGYRGDRGRGDRGGFRGRGGFESRGGGGFGGRGSSGNGDAGGAIAS</sequence>
<evidence type="ECO:0008006" key="8">
    <source>
        <dbReference type="Google" id="ProtNLM"/>
    </source>
</evidence>